<accession>A0A0E3SFW7</accession>
<dbReference type="OrthoDB" id="134782at2157"/>
<dbReference type="STRING" id="1434107.MSBR3_0661"/>
<organism evidence="1 2">
    <name type="scientific">Methanosarcina barkeri 3</name>
    <dbReference type="NCBI Taxonomy" id="1434107"/>
    <lineage>
        <taxon>Archaea</taxon>
        <taxon>Methanobacteriati</taxon>
        <taxon>Methanobacteriota</taxon>
        <taxon>Stenosarchaea group</taxon>
        <taxon>Methanomicrobia</taxon>
        <taxon>Methanosarcinales</taxon>
        <taxon>Methanosarcinaceae</taxon>
        <taxon>Methanosarcina</taxon>
    </lineage>
</organism>
<reference evidence="1" key="1">
    <citation type="submission" date="2014-07" db="EMBL/GenBank/DDBJ databases">
        <title>Methanogenic archaea and the global carbon cycle.</title>
        <authorList>
            <person name="Henriksen J.R."/>
            <person name="Luke J."/>
            <person name="Reinhart S."/>
            <person name="Benedict M.N."/>
            <person name="Youngblut N.D."/>
            <person name="Metcalf M.E."/>
            <person name="Whitaker R.J."/>
            <person name="Metcalf W.W."/>
        </authorList>
    </citation>
    <scope>NUCLEOTIDE SEQUENCE [LARGE SCALE GENOMIC DNA]</scope>
    <source>
        <strain evidence="1">3</strain>
    </source>
</reference>
<protein>
    <recommendedName>
        <fullName evidence="3">DUF4157 domain-containing protein</fullName>
    </recommendedName>
</protein>
<dbReference type="EMBL" id="CP009517">
    <property type="protein sequence ID" value="AKB81239.1"/>
    <property type="molecule type" value="Genomic_DNA"/>
</dbReference>
<evidence type="ECO:0000313" key="1">
    <source>
        <dbReference type="EMBL" id="AKB81239.1"/>
    </source>
</evidence>
<gene>
    <name evidence="1" type="ORF">MSBR3_0661</name>
</gene>
<evidence type="ECO:0000313" key="2">
    <source>
        <dbReference type="Proteomes" id="UP000033066"/>
    </source>
</evidence>
<dbReference type="KEGG" id="mbak:MSBR3_0661"/>
<keyword evidence="2" id="KW-1185">Reference proteome</keyword>
<dbReference type="PATRIC" id="fig|1434107.4.peg.881"/>
<evidence type="ECO:0008006" key="3">
    <source>
        <dbReference type="Google" id="ProtNLM"/>
    </source>
</evidence>
<dbReference type="HOGENOM" id="CLU_1292031_0_0_2"/>
<sequence>MIRYGLLFLAVSFGRIIARILDTCVFPEFMDNLWQTVKTNTRSLTAIEEKEARGIFGNRINYRKVQIDEASFLAWLGTKLKRCSGMGITTFHTVNFNRKLNTTAGSSDMKWLIHELTHVAQMESTGSQYLVEAFCAQVSEGYAYRAGEKSHFSEYNREQQACIVADYYIARCSGSSTVAYDPYIAELRAGDL</sequence>
<name>A0A0E3SFW7_METBA</name>
<dbReference type="AlphaFoldDB" id="A0A0E3SFW7"/>
<proteinExistence type="predicted"/>
<dbReference type="Proteomes" id="UP000033066">
    <property type="component" value="Chromosome"/>
</dbReference>